<feature type="transmembrane region" description="Helical" evidence="9">
    <location>
        <begin position="367"/>
        <end position="388"/>
    </location>
</feature>
<evidence type="ECO:0000313" key="11">
    <source>
        <dbReference type="Proteomes" id="UP001153365"/>
    </source>
</evidence>
<evidence type="ECO:0000313" key="10">
    <source>
        <dbReference type="EMBL" id="CAH7667945.1"/>
    </source>
</evidence>
<dbReference type="Pfam" id="PF02537">
    <property type="entry name" value="CRCB"/>
    <property type="match status" value="2"/>
</dbReference>
<evidence type="ECO:0000256" key="6">
    <source>
        <dbReference type="ARBA" id="ARBA00023136"/>
    </source>
</evidence>
<keyword evidence="3" id="KW-1003">Cell membrane</keyword>
<keyword evidence="5 9" id="KW-1133">Transmembrane helix</keyword>
<dbReference type="Proteomes" id="UP001153365">
    <property type="component" value="Unassembled WGS sequence"/>
</dbReference>
<evidence type="ECO:0000256" key="2">
    <source>
        <dbReference type="ARBA" id="ARBA00004651"/>
    </source>
</evidence>
<evidence type="ECO:0008006" key="12">
    <source>
        <dbReference type="Google" id="ProtNLM"/>
    </source>
</evidence>
<evidence type="ECO:0000256" key="5">
    <source>
        <dbReference type="ARBA" id="ARBA00022989"/>
    </source>
</evidence>
<dbReference type="GO" id="GO:1903425">
    <property type="term" value="F:fluoride transmembrane transporter activity"/>
    <property type="evidence" value="ECO:0007669"/>
    <property type="project" value="TreeGrafter"/>
</dbReference>
<evidence type="ECO:0000256" key="4">
    <source>
        <dbReference type="ARBA" id="ARBA00022692"/>
    </source>
</evidence>
<comment type="similarity">
    <text evidence="7">Belongs to the fluoride channel Fluc/FEX (TC 1.A.43) family.</text>
</comment>
<proteinExistence type="inferred from homology"/>
<keyword evidence="11" id="KW-1185">Reference proteome</keyword>
<organism evidence="10 11">
    <name type="scientific">Phakopsora pachyrhizi</name>
    <name type="common">Asian soybean rust disease fungus</name>
    <dbReference type="NCBI Taxonomy" id="170000"/>
    <lineage>
        <taxon>Eukaryota</taxon>
        <taxon>Fungi</taxon>
        <taxon>Dikarya</taxon>
        <taxon>Basidiomycota</taxon>
        <taxon>Pucciniomycotina</taxon>
        <taxon>Pucciniomycetes</taxon>
        <taxon>Pucciniales</taxon>
        <taxon>Phakopsoraceae</taxon>
        <taxon>Phakopsora</taxon>
    </lineage>
</organism>
<reference evidence="10" key="1">
    <citation type="submission" date="2022-06" db="EMBL/GenBank/DDBJ databases">
        <authorList>
            <consortium name="SYNGENTA / RWTH Aachen University"/>
        </authorList>
    </citation>
    <scope>NUCLEOTIDE SEQUENCE</scope>
</reference>
<feature type="transmembrane region" description="Helical" evidence="9">
    <location>
        <begin position="116"/>
        <end position="135"/>
    </location>
</feature>
<accession>A0AAV0AHT7</accession>
<comment type="catalytic activity">
    <reaction evidence="8">
        <text>fluoride(in) = fluoride(out)</text>
        <dbReference type="Rhea" id="RHEA:76159"/>
        <dbReference type="ChEBI" id="CHEBI:17051"/>
    </reaction>
    <physiologicalReaction direction="left-to-right" evidence="8">
        <dbReference type="Rhea" id="RHEA:76160"/>
    </physiologicalReaction>
</comment>
<feature type="transmembrane region" description="Helical" evidence="9">
    <location>
        <begin position="91"/>
        <end position="110"/>
    </location>
</feature>
<comment type="caution">
    <text evidence="10">The sequence shown here is derived from an EMBL/GenBank/DDBJ whole genome shotgun (WGS) entry which is preliminary data.</text>
</comment>
<comment type="subcellular location">
    <subcellularLocation>
        <location evidence="2">Cell membrane</location>
        <topology evidence="2">Multi-pass membrane protein</topology>
    </subcellularLocation>
</comment>
<dbReference type="PANTHER" id="PTHR28259:SF1">
    <property type="entry name" value="FLUORIDE EXPORT PROTEIN 1-RELATED"/>
    <property type="match status" value="1"/>
</dbReference>
<dbReference type="InterPro" id="IPR003691">
    <property type="entry name" value="FluC"/>
</dbReference>
<feature type="transmembrane region" description="Helical" evidence="9">
    <location>
        <begin position="297"/>
        <end position="318"/>
    </location>
</feature>
<keyword evidence="4 9" id="KW-0812">Transmembrane</keyword>
<dbReference type="GO" id="GO:0005886">
    <property type="term" value="C:plasma membrane"/>
    <property type="evidence" value="ECO:0007669"/>
    <property type="project" value="UniProtKB-SubCell"/>
</dbReference>
<dbReference type="PANTHER" id="PTHR28259">
    <property type="entry name" value="FLUORIDE EXPORT PROTEIN 1-RELATED"/>
    <property type="match status" value="1"/>
</dbReference>
<protein>
    <recommendedName>
        <fullName evidence="12">CrcB-like protein</fullName>
    </recommendedName>
</protein>
<evidence type="ECO:0000256" key="1">
    <source>
        <dbReference type="ARBA" id="ARBA00002598"/>
    </source>
</evidence>
<keyword evidence="6 9" id="KW-0472">Membrane</keyword>
<evidence type="ECO:0000256" key="8">
    <source>
        <dbReference type="ARBA" id="ARBA00035585"/>
    </source>
</evidence>
<evidence type="ECO:0000256" key="9">
    <source>
        <dbReference type="SAM" id="Phobius"/>
    </source>
</evidence>
<dbReference type="AlphaFoldDB" id="A0AAV0AHT7"/>
<feature type="transmembrane region" description="Helical" evidence="9">
    <location>
        <begin position="147"/>
        <end position="168"/>
    </location>
</feature>
<name>A0AAV0AHT7_PHAPC</name>
<dbReference type="EMBL" id="CALTRL010000399">
    <property type="protein sequence ID" value="CAH7667945.1"/>
    <property type="molecule type" value="Genomic_DNA"/>
</dbReference>
<evidence type="ECO:0000256" key="3">
    <source>
        <dbReference type="ARBA" id="ARBA00022475"/>
    </source>
</evidence>
<feature type="transmembrane region" description="Helical" evidence="9">
    <location>
        <begin position="196"/>
        <end position="216"/>
    </location>
</feature>
<evidence type="ECO:0000256" key="7">
    <source>
        <dbReference type="ARBA" id="ARBA00035120"/>
    </source>
</evidence>
<comment type="function">
    <text evidence="1">Fluoride channel required for the rapid expulsion of cytoplasmic fluoride.</text>
</comment>
<gene>
    <name evidence="10" type="ORF">PPACK8108_LOCUS2387</name>
</gene>
<sequence length="400" mass="44669">MISQSTSLKLIDHPQVSSTSHLTTTQQDRTDRLDFPNQESAVVLAAGEDAATVSEPIKSVRELRRVTEGVDRRDDCSLQFGFIRQAETHSLLIFFAVWGLLTRLGLSAVGDFAGRSVFSLLLVQVVGCFTMGFSVALKDRLDDLHPLLYLGLTTGYCGSVTTFSSWMIQVFQTFARFPGPARSKFYNFLDGFNQTYVTFGMCIFALKSGFELATLLEQRMARRRVNVPTLFWKRVLSAIIISLGPATWLGSIILFVFGPSSWRGDLTYSMIISPTGTLARFYLGKINLLNISTRHGFPFGTFLANSLATGFLAALTFLQYTSHSRKQPELCGGLQGLKDGFCGCLSTISTFFFELFKARLTSNSVRYFLASWIVGQTLCVLFLGTYLWTHELDERCEFPK</sequence>
<feature type="transmembrane region" description="Helical" evidence="9">
    <location>
        <begin position="236"/>
        <end position="257"/>
    </location>
</feature>